<accession>A0A0W8CRJ6</accession>
<dbReference type="SUPFAM" id="SSF48403">
    <property type="entry name" value="Ankyrin repeat"/>
    <property type="match status" value="3"/>
</dbReference>
<feature type="repeat" description="ANK" evidence="3">
    <location>
        <begin position="386"/>
        <end position="418"/>
    </location>
</feature>
<sequence length="1794" mass="203760">MISAFPISNAAHKASNDVRTDDTFLLEDERYERVYQRRKTRFQALQQQGDVSNAYIFVLSDDKPWEVFRNDPTDGRLQRRKLVFERCRNFPVLHQACVTGDRNQVRILLDTRGVCVLERDACGRIALHHAVMKEHFKIVKRLLRRRDSKLQAHVQDNSNRTSLHYILEKMEVLARHHKGLNIPALITIEMRMESGRYRQLWKLADRMLKMFSQRVLEDERGGESIKVLDMRCRGGVWDVCRSGDLERLEMIVKVYGCSKHELELSELKRTLLHEACENRQLQVVYFLVSTMGLSVLRQDTSGCTALHCAARRGFLDVCQMLLGKTGNAANFRLNDCTEELVLLQDVRGRTALHWCLLGPYNSLIRLQLAVLLAQSCPSVLHICDQDGVSPLHLAIWRGEIKLVQEFITLGANICASAPITQPPYDNNVEKASWAPCGIVFQRRCLRKKEKVVSKCNPVDNLPDSPSNPASSKKRTLDWGNLQHPVEALWYWTQRSNEGNCTSCEMEASTEDELGSESVYTEEELGCRKYGGICRRCKNFTSNNSATATPSTPDEWKFRVLSPLLLALRMCALKRDSESMLGHRVAIVELLLINGAPPDESYGDKDNAVNTTDSSALSEGLRFSYQCSRIIPMLRQYGAKEIKIDSIMRWCFSTSTTAAQLVESVLSQLLDLENVANSAEFLTMLFCQKYFVTLCELWSNKAQNFTLSTIENVATNHERNWLRGNSPWKCIHETLLSWSEPKKRRIGVGNIAIKHLKFICGVVHPERDDILHDRCAWELFEYCVDLSLRQRDNGNSSTCSSDQSIMSLGKIEQTLLVCIQVLFKFWKRSEGDDQRIKSKAGSWLELLILRGYFNCALVILETLHRLGSTHNLLDTVFKLHSSAIGIRSRFEVEQFCHYREFLIVCAENLLKVNSIENSVASARSVVYMCANNLPLTLVESCFEAVLPDKPTESTQDKSNALTAIKDIRVRGKTMVQWILVHDRCDIMRWLLNRIPPGIDRGLYWSEFAAASTAQMVIGDGKESCCATVLFTLYREDVHTHLGLNKSKDLLTNLMVRIAIPTDSVELMERLLMLWEMSDSDRSESSGTEHIENYLKQTGVLHSVARWNAVRIAGFCLSGQYSSDETRSNHVNWQQIFSEEKQHRHESDECTPLELCRMLGHNHLYNFLFSRLQPSIPAVNLDDVVETNDSGSMGNNDNDYDPKGHCQVGLLRSIIHINVEIVRQGKSDERFTGYQRHAKIQDPWMSAVAQNQIPHLQAMSLSSHSNISVRTLILAAIKASSLNALKWILEANAPITTQFSDEEGAECLYAAAKHSGDAYAEMTLLLLENQLNPGRLSGDGMGIPLLHRAACFSNSSLAVCIMTLLLKRSDCDVNALDAFGNTAVSYAIATGCIHNACFLIQSSKCRLEAEYEGQSCFYYTLHLVPSFAWRAIVRELLITKRARAFLHCDADNKTCGCKGYEGEAGDCGFCGHESMRHRLTPLPSWFRDQYDTYIVTSSTRKRASSDESVDSEMSPQNLTDNYDASCDEDEETVLENRRGRLDVELLKKITTIRYGDIVQANGLNGAVVVDAQIAEETVTNSPELNTLEQVTVFQDCVSMEARDLQQNASKCVGLNVEEIHRDAKRGKKFTGPWWLQQELAMVHSPRCLCQSSAFVTSETQLAHVAVCRWLRRTAIIHMPRDETESAIIALASVQPAFEHWRDVVQHDKQLAIEAVASPFTPLPRFLNNVLFHWRHSKQFLAFHRWKNFQTSTEVAHHRLETRLEAVAAEMRRNRFLTLQQRHHQLLYNTRSLKLTK</sequence>
<dbReference type="Gene3D" id="1.25.40.20">
    <property type="entry name" value="Ankyrin repeat-containing domain"/>
    <property type="match status" value="4"/>
</dbReference>
<protein>
    <submittedName>
        <fullName evidence="5">Serine/threonine-protein phosphatase 6 regulatory ankyrin repeat subunit B</fullName>
    </submittedName>
</protein>
<dbReference type="InterPro" id="IPR002110">
    <property type="entry name" value="Ankyrin_rpt"/>
</dbReference>
<dbReference type="Pfam" id="PF12796">
    <property type="entry name" value="Ank_2"/>
    <property type="match status" value="2"/>
</dbReference>
<dbReference type="EMBL" id="LNFO01002222">
    <property type="protein sequence ID" value="KUF86639.1"/>
    <property type="molecule type" value="Genomic_DNA"/>
</dbReference>
<dbReference type="PANTHER" id="PTHR24198">
    <property type="entry name" value="ANKYRIN REPEAT AND PROTEIN KINASE DOMAIN-CONTAINING PROTEIN"/>
    <property type="match status" value="1"/>
</dbReference>
<keyword evidence="2 3" id="KW-0040">ANK repeat</keyword>
<dbReference type="InterPro" id="IPR036770">
    <property type="entry name" value="Ankyrin_rpt-contain_sf"/>
</dbReference>
<dbReference type="PROSITE" id="PS50297">
    <property type="entry name" value="ANK_REP_REGION"/>
    <property type="match status" value="1"/>
</dbReference>
<dbReference type="STRING" id="4790.A0A0W8CRJ6"/>
<gene>
    <name evidence="5" type="ORF">AM587_10005983</name>
</gene>
<dbReference type="SMART" id="SM00248">
    <property type="entry name" value="ANK"/>
    <property type="match status" value="13"/>
</dbReference>
<proteinExistence type="predicted"/>
<feature type="compositionally biased region" description="Polar residues" evidence="4">
    <location>
        <begin position="1509"/>
        <end position="1520"/>
    </location>
</feature>
<evidence type="ECO:0000313" key="5">
    <source>
        <dbReference type="EMBL" id="KUF86639.1"/>
    </source>
</evidence>
<evidence type="ECO:0000256" key="4">
    <source>
        <dbReference type="SAM" id="MobiDB-lite"/>
    </source>
</evidence>
<evidence type="ECO:0000256" key="2">
    <source>
        <dbReference type="ARBA" id="ARBA00023043"/>
    </source>
</evidence>
<name>A0A0W8CRJ6_PHYNI</name>
<reference evidence="5 6" key="1">
    <citation type="submission" date="2015-11" db="EMBL/GenBank/DDBJ databases">
        <title>Genomes and virulence difference between two physiological races of Phytophthora nicotianae.</title>
        <authorList>
            <person name="Liu H."/>
            <person name="Ma X."/>
            <person name="Yu H."/>
            <person name="Fang D."/>
            <person name="Li Y."/>
            <person name="Wang X."/>
            <person name="Wang W."/>
            <person name="Dong Y."/>
            <person name="Xiao B."/>
        </authorList>
    </citation>
    <scope>NUCLEOTIDE SEQUENCE [LARGE SCALE GENOMIC DNA]</scope>
    <source>
        <strain evidence="6">race 0</strain>
    </source>
</reference>
<evidence type="ECO:0000313" key="6">
    <source>
        <dbReference type="Proteomes" id="UP000052943"/>
    </source>
</evidence>
<feature type="region of interest" description="Disordered" evidence="4">
    <location>
        <begin position="456"/>
        <end position="475"/>
    </location>
</feature>
<evidence type="ECO:0000256" key="1">
    <source>
        <dbReference type="ARBA" id="ARBA00022737"/>
    </source>
</evidence>
<feature type="region of interest" description="Disordered" evidence="4">
    <location>
        <begin position="1499"/>
        <end position="1520"/>
    </location>
</feature>
<comment type="caution">
    <text evidence="5">The sequence shown here is derived from an EMBL/GenBank/DDBJ whole genome shotgun (WGS) entry which is preliminary data.</text>
</comment>
<evidence type="ECO:0000256" key="3">
    <source>
        <dbReference type="PROSITE-ProRule" id="PRU00023"/>
    </source>
</evidence>
<dbReference type="PROSITE" id="PS50088">
    <property type="entry name" value="ANK_REPEAT"/>
    <property type="match status" value="1"/>
</dbReference>
<dbReference type="Proteomes" id="UP000052943">
    <property type="component" value="Unassembled WGS sequence"/>
</dbReference>
<dbReference type="PANTHER" id="PTHR24198:SF165">
    <property type="entry name" value="ANKYRIN REPEAT-CONTAINING PROTEIN-RELATED"/>
    <property type="match status" value="1"/>
</dbReference>
<dbReference type="OrthoDB" id="79255at2759"/>
<organism evidence="5 6">
    <name type="scientific">Phytophthora nicotianae</name>
    <name type="common">Potato buckeye rot agent</name>
    <name type="synonym">Phytophthora parasitica</name>
    <dbReference type="NCBI Taxonomy" id="4792"/>
    <lineage>
        <taxon>Eukaryota</taxon>
        <taxon>Sar</taxon>
        <taxon>Stramenopiles</taxon>
        <taxon>Oomycota</taxon>
        <taxon>Peronosporomycetes</taxon>
        <taxon>Peronosporales</taxon>
        <taxon>Peronosporaceae</taxon>
        <taxon>Phytophthora</taxon>
    </lineage>
</organism>
<keyword evidence="1" id="KW-0677">Repeat</keyword>